<comment type="caution">
    <text evidence="1">The sequence shown here is derived from an EMBL/GenBank/DDBJ whole genome shotgun (WGS) entry which is preliminary data.</text>
</comment>
<evidence type="ECO:0000313" key="1">
    <source>
        <dbReference type="EMBL" id="TCP54903.1"/>
    </source>
</evidence>
<dbReference type="SUPFAM" id="SSF53335">
    <property type="entry name" value="S-adenosyl-L-methionine-dependent methyltransferases"/>
    <property type="match status" value="1"/>
</dbReference>
<dbReference type="EMBL" id="SLXQ01000002">
    <property type="protein sequence ID" value="TCP54903.1"/>
    <property type="molecule type" value="Genomic_DNA"/>
</dbReference>
<dbReference type="RefSeq" id="WP_132876306.1">
    <property type="nucleotide sequence ID" value="NZ_SLXQ01000002.1"/>
</dbReference>
<dbReference type="Gene3D" id="3.40.50.150">
    <property type="entry name" value="Vaccinia Virus protein VP39"/>
    <property type="match status" value="1"/>
</dbReference>
<keyword evidence="2" id="KW-1185">Reference proteome</keyword>
<dbReference type="OrthoDB" id="3516042at2"/>
<keyword evidence="1" id="KW-0808">Transferase</keyword>
<accession>A0A4R2QXM2</accession>
<protein>
    <submittedName>
        <fullName evidence="1">S-adenosyl methyltransferase</fullName>
    </submittedName>
</protein>
<organism evidence="1 2">
    <name type="scientific">Tamaricihabitans halophyticus</name>
    <dbReference type="NCBI Taxonomy" id="1262583"/>
    <lineage>
        <taxon>Bacteria</taxon>
        <taxon>Bacillati</taxon>
        <taxon>Actinomycetota</taxon>
        <taxon>Actinomycetes</taxon>
        <taxon>Pseudonocardiales</taxon>
        <taxon>Pseudonocardiaceae</taxon>
        <taxon>Tamaricihabitans</taxon>
    </lineage>
</organism>
<dbReference type="InterPro" id="IPR029063">
    <property type="entry name" value="SAM-dependent_MTases_sf"/>
</dbReference>
<sequence>MTADDQQVDWVPDKVDLTSPNSARVYDFMLGGACNFAADRDFAQRVLTMLPDLRGAAVQNRAFLRRAVEELTELGIRQFLDIGSGIPTVGNTHEVAQRSAPGSRVVYVDNEPMAVAHSEMMLRDNPDAAIVNADMRDPDGVLSAVEDIRLLDFTEPIALIMCAILHFVPEDGDPLELLARYRAALIPGSYLVISHGTDGEKDQDTANSAASMYDRTATPLTLRSRGRIAELFTGWELEPPGVVYTTQWRPEFPEEAEREPERSLLYGGLARKA</sequence>
<evidence type="ECO:0000313" key="2">
    <source>
        <dbReference type="Proteomes" id="UP000294911"/>
    </source>
</evidence>
<dbReference type="InterPro" id="IPR006764">
    <property type="entry name" value="SAM_dep_MeTrfase_SAV2177_type"/>
</dbReference>
<dbReference type="AlphaFoldDB" id="A0A4R2QXM2"/>
<name>A0A4R2QXM2_9PSEU</name>
<reference evidence="1 2" key="1">
    <citation type="submission" date="2019-03" db="EMBL/GenBank/DDBJ databases">
        <title>Genomic Encyclopedia of Type Strains, Phase IV (KMG-IV): sequencing the most valuable type-strain genomes for metagenomic binning, comparative biology and taxonomic classification.</title>
        <authorList>
            <person name="Goeker M."/>
        </authorList>
    </citation>
    <scope>NUCLEOTIDE SEQUENCE [LARGE SCALE GENOMIC DNA]</scope>
    <source>
        <strain evidence="1 2">DSM 45765</strain>
    </source>
</reference>
<proteinExistence type="predicted"/>
<keyword evidence="1" id="KW-0489">Methyltransferase</keyword>
<dbReference type="Pfam" id="PF04672">
    <property type="entry name" value="Methyltransf_19"/>
    <property type="match status" value="1"/>
</dbReference>
<dbReference type="GO" id="GO:0032259">
    <property type="term" value="P:methylation"/>
    <property type="evidence" value="ECO:0007669"/>
    <property type="project" value="UniProtKB-KW"/>
</dbReference>
<dbReference type="Proteomes" id="UP000294911">
    <property type="component" value="Unassembled WGS sequence"/>
</dbReference>
<dbReference type="GO" id="GO:0008168">
    <property type="term" value="F:methyltransferase activity"/>
    <property type="evidence" value="ECO:0007669"/>
    <property type="project" value="UniProtKB-KW"/>
</dbReference>
<dbReference type="PIRSF" id="PIRSF017393">
    <property type="entry name" value="MTase_SAV2177"/>
    <property type="match status" value="1"/>
</dbReference>
<gene>
    <name evidence="1" type="ORF">EV191_102112</name>
</gene>